<gene>
    <name evidence="6" type="ORF">GDH07_09020</name>
</gene>
<dbReference type="GO" id="GO:0043041">
    <property type="term" value="P:amino acid activation for nonribosomal peptide biosynthetic process"/>
    <property type="evidence" value="ECO:0007669"/>
    <property type="project" value="TreeGrafter"/>
</dbReference>
<dbReference type="SUPFAM" id="SSF52777">
    <property type="entry name" value="CoA-dependent acyltransferases"/>
    <property type="match status" value="4"/>
</dbReference>
<dbReference type="CDD" id="cd19544">
    <property type="entry name" value="E-C_NRPS"/>
    <property type="match status" value="1"/>
</dbReference>
<dbReference type="InterPro" id="IPR006162">
    <property type="entry name" value="Ppantetheine_attach_site"/>
</dbReference>
<dbReference type="InterPro" id="IPR010071">
    <property type="entry name" value="AA_adenyl_dom"/>
</dbReference>
<dbReference type="SUPFAM" id="SSF47336">
    <property type="entry name" value="ACP-like"/>
    <property type="match status" value="2"/>
</dbReference>
<dbReference type="FunFam" id="1.10.1200.10:FF:000005">
    <property type="entry name" value="Nonribosomal peptide synthetase 1"/>
    <property type="match status" value="2"/>
</dbReference>
<dbReference type="InterPro" id="IPR009081">
    <property type="entry name" value="PP-bd_ACP"/>
</dbReference>
<organism evidence="6 7">
    <name type="scientific">Pseudomonas piscis</name>
    <dbReference type="NCBI Taxonomy" id="2614538"/>
    <lineage>
        <taxon>Bacteria</taxon>
        <taxon>Pseudomonadati</taxon>
        <taxon>Pseudomonadota</taxon>
        <taxon>Gammaproteobacteria</taxon>
        <taxon>Pseudomonadales</taxon>
        <taxon>Pseudomonadaceae</taxon>
        <taxon>Pseudomonas</taxon>
    </lineage>
</organism>
<dbReference type="InterPro" id="IPR001242">
    <property type="entry name" value="Condensation_dom"/>
</dbReference>
<dbReference type="Gene3D" id="1.10.1200.10">
    <property type="entry name" value="ACP-like"/>
    <property type="match status" value="2"/>
</dbReference>
<dbReference type="Proteomes" id="UP000486534">
    <property type="component" value="Unassembled WGS sequence"/>
</dbReference>
<evidence type="ECO:0000256" key="3">
    <source>
        <dbReference type="ARBA" id="ARBA00022450"/>
    </source>
</evidence>
<evidence type="ECO:0000313" key="7">
    <source>
        <dbReference type="Proteomes" id="UP000486534"/>
    </source>
</evidence>
<evidence type="ECO:0000259" key="5">
    <source>
        <dbReference type="PROSITE" id="PS50075"/>
    </source>
</evidence>
<keyword evidence="3" id="KW-0596">Phosphopantetheine</keyword>
<dbReference type="Pfam" id="PF00501">
    <property type="entry name" value="AMP-binding"/>
    <property type="match status" value="2"/>
</dbReference>
<dbReference type="NCBIfam" id="NF003417">
    <property type="entry name" value="PRK04813.1"/>
    <property type="match status" value="2"/>
</dbReference>
<dbReference type="Gene3D" id="3.40.50.980">
    <property type="match status" value="4"/>
</dbReference>
<dbReference type="CDD" id="cd17651">
    <property type="entry name" value="A_NRPS_VisG_like"/>
    <property type="match status" value="1"/>
</dbReference>
<dbReference type="Pfam" id="PF00668">
    <property type="entry name" value="Condensation"/>
    <property type="match status" value="2"/>
</dbReference>
<dbReference type="Pfam" id="PF00550">
    <property type="entry name" value="PP-binding"/>
    <property type="match status" value="2"/>
</dbReference>
<evidence type="ECO:0000256" key="1">
    <source>
        <dbReference type="ARBA" id="ARBA00001957"/>
    </source>
</evidence>
<dbReference type="PROSITE" id="PS00455">
    <property type="entry name" value="AMP_BINDING"/>
    <property type="match status" value="2"/>
</dbReference>
<dbReference type="PROSITE" id="PS50075">
    <property type="entry name" value="CARRIER"/>
    <property type="match status" value="2"/>
</dbReference>
<keyword evidence="4" id="KW-0597">Phosphoprotein</keyword>
<dbReference type="FunFam" id="3.40.50.980:FF:000001">
    <property type="entry name" value="Non-ribosomal peptide synthetase"/>
    <property type="match status" value="2"/>
</dbReference>
<dbReference type="Gene3D" id="3.30.300.30">
    <property type="match status" value="2"/>
</dbReference>
<feature type="domain" description="Carrier" evidence="5">
    <location>
        <begin position="958"/>
        <end position="1032"/>
    </location>
</feature>
<evidence type="ECO:0000313" key="6">
    <source>
        <dbReference type="EMBL" id="MQA53452.1"/>
    </source>
</evidence>
<dbReference type="CDD" id="cd05930">
    <property type="entry name" value="A_NRPS"/>
    <property type="match status" value="1"/>
</dbReference>
<dbReference type="GO" id="GO:0044550">
    <property type="term" value="P:secondary metabolite biosynthetic process"/>
    <property type="evidence" value="ECO:0007669"/>
    <property type="project" value="UniProtKB-ARBA"/>
</dbReference>
<reference evidence="6 7" key="1">
    <citation type="submission" date="2019-10" db="EMBL/GenBank/DDBJ databases">
        <title>Pseudomonas dajingensis sp. nov., isolated from the profound head ulcers of farmed Murray cod (Maccullochella peelii peelii).</title>
        <authorList>
            <person name="Liu Y."/>
        </authorList>
    </citation>
    <scope>NUCLEOTIDE SEQUENCE [LARGE SCALE GENOMIC DNA]</scope>
    <source>
        <strain evidence="6 7">MC042</strain>
    </source>
</reference>
<dbReference type="GO" id="GO:0005737">
    <property type="term" value="C:cytoplasm"/>
    <property type="evidence" value="ECO:0007669"/>
    <property type="project" value="TreeGrafter"/>
</dbReference>
<dbReference type="InterPro" id="IPR025110">
    <property type="entry name" value="AMP-bd_C"/>
</dbReference>
<dbReference type="GO" id="GO:0031177">
    <property type="term" value="F:phosphopantetheine binding"/>
    <property type="evidence" value="ECO:0007669"/>
    <property type="project" value="InterPro"/>
</dbReference>
<dbReference type="Gene3D" id="3.30.559.30">
    <property type="entry name" value="Nonribosomal peptide synthetase, condensation domain"/>
    <property type="match status" value="2"/>
</dbReference>
<feature type="domain" description="Carrier" evidence="5">
    <location>
        <begin position="2033"/>
        <end position="2107"/>
    </location>
</feature>
<comment type="cofactor">
    <cofactor evidence="1">
        <name>pantetheine 4'-phosphate</name>
        <dbReference type="ChEBI" id="CHEBI:47942"/>
    </cofactor>
</comment>
<dbReference type="PANTHER" id="PTHR45527">
    <property type="entry name" value="NONRIBOSOMAL PEPTIDE SYNTHETASE"/>
    <property type="match status" value="1"/>
</dbReference>
<dbReference type="FunFam" id="3.40.50.980:FF:000002">
    <property type="entry name" value="Enterobactin synthetase component F"/>
    <property type="match status" value="1"/>
</dbReference>
<dbReference type="InterPro" id="IPR036736">
    <property type="entry name" value="ACP-like_sf"/>
</dbReference>
<dbReference type="PANTHER" id="PTHR45527:SF1">
    <property type="entry name" value="FATTY ACID SYNTHASE"/>
    <property type="match status" value="1"/>
</dbReference>
<dbReference type="Pfam" id="PF13193">
    <property type="entry name" value="AMP-binding_C"/>
    <property type="match status" value="2"/>
</dbReference>
<proteinExistence type="inferred from homology"/>
<dbReference type="FunFam" id="3.30.300.30:FF:000010">
    <property type="entry name" value="Enterobactin synthetase component F"/>
    <property type="match status" value="1"/>
</dbReference>
<accession>A0A7X1PKF5</accession>
<comment type="caution">
    <text evidence="6">The sequence shown here is derived from an EMBL/GenBank/DDBJ whole genome shotgun (WGS) entry which is preliminary data.</text>
</comment>
<dbReference type="InterPro" id="IPR020806">
    <property type="entry name" value="PKS_PP-bd"/>
</dbReference>
<dbReference type="FunFam" id="2.30.38.10:FF:000001">
    <property type="entry name" value="Non-ribosomal peptide synthetase PvdI"/>
    <property type="match status" value="1"/>
</dbReference>
<evidence type="ECO:0000256" key="2">
    <source>
        <dbReference type="ARBA" id="ARBA00006432"/>
    </source>
</evidence>
<dbReference type="InterPro" id="IPR020845">
    <property type="entry name" value="AMP-binding_CS"/>
</dbReference>
<dbReference type="Gene3D" id="3.30.559.10">
    <property type="entry name" value="Chloramphenicol acetyltransferase-like domain"/>
    <property type="match status" value="2"/>
</dbReference>
<dbReference type="FunFam" id="3.40.50.12780:FF:000012">
    <property type="entry name" value="Non-ribosomal peptide synthetase"/>
    <property type="match status" value="1"/>
</dbReference>
<dbReference type="GO" id="GO:0003824">
    <property type="term" value="F:catalytic activity"/>
    <property type="evidence" value="ECO:0007669"/>
    <property type="project" value="InterPro"/>
</dbReference>
<name>A0A7X1PKF5_9PSED</name>
<dbReference type="SMART" id="SM00823">
    <property type="entry name" value="PKS_PP"/>
    <property type="match status" value="2"/>
</dbReference>
<dbReference type="RefSeq" id="WP_152897166.1">
    <property type="nucleotide sequence ID" value="NZ_WHUV01000001.1"/>
</dbReference>
<dbReference type="SUPFAM" id="SSF56801">
    <property type="entry name" value="Acetyl-CoA synthetase-like"/>
    <property type="match status" value="2"/>
</dbReference>
<comment type="similarity">
    <text evidence="2">Belongs to the ATP-dependent AMP-binding enzyme family.</text>
</comment>
<sequence>MNAGPLQAPGLPLTAGQRDIWLDQLSRGDSPLYNIGGYAELRGPFRPELMQRTVELVVARHDVLRTVLSREGSQDGLPLQYFDRHWPVQLALHDLSDAADPLAAARVQIQGQMQQPFALEGQRLCRFSLFRLGSEHHLMQVEAHHLILDGWGFAQLSQALGEVYGALLQGEQPAAEAPSFSDFVEDDGRYHQSSRYQRDRDYWLAKYHSVPEPLLRPRYRPSATDETPGGALVQAFPAVLHERMKALGKQLGGSAFHVLLAALHVYFTRVDQRRDWVLGMPVLNRPNAAFKATLGSFTQVSAVRMDFAPDLTFEALVMAVRDRLKQDFRHQRFPLSELNRALGLLREDRTQLFELSLSYEVENLDYRYGEASASSVKVSNRHEPEPLAIHLRSNSFEDSAWMHYVYDRRYFQAEEIQAMAGHLLHVLEQGLEDTGLPMQRFSLLTGADRARLEQWNTTGQANAAEQRIHGRIEAWAERTPDAIALIAQGQQISYAQLNQQANTLARHLQALGAGPDERVAIVARRSPQTLVGLLAILKAGAGYVPIDPAHPAERLAYLLEDCAPVAVLVQQDLRQRLPALSMPVVELDSQQWQPGTVANPQVSGLTPRHLAYVIYTSGSTGLPKGVQVEHQSLSGLVDWHCQAFDLGPGRHSSCLAGFGFDAMAWEIWPTLCAGATLHLAPVSDGPEDLDRLLAWWHAQPLDVSFLPTPVAEYAFSCHTGHPHLKTLLVGGDRLRQPPAAQGFTLVNNYGPTEATVVATSGVIEPGGALHIGRPIANTRIYLLDEQQRPLPIGIPGELYVGGAGVARGYLKRPELTAERFLDDPFSEVPGARMYRTGDLACWRHDGTLEYLGRNDDQVKIRGLRIELGEIETCLGRHPALREAVVQARDGQLVAWFSADGEVPIGELREHLLQRLPDYMVPMAYVRLDALPLTANGKLDRKALPAPDPLALISREYEAPQGPLETTLARLWAEVLQVGRVGRQDHFFELGGHSLLALQLIQRMDQEGLQADVRVLFGQPTLASLAAAVEQGAGLQVPANRVPPGCQRITPDMLSLVDLDQDSIDRVVATIPGGAANVQEIYPLAPLQAGLLYHHMTSVQRDPYQQHALFAFARREDLDAFANALQAVIQRHDILRTSLVWEVLEPAVQVVWREARLNLEELRPAAGEPVLEQLRRHFDPRQRPLDIRQAPMLALAWAEDRPQGRWLALLRFHHLVNDATSTAVLMAEIGAHMDGRQQQLAAPFAYREYVARTGLDQERHAAFFRQALAGVDEPTLAFELKERPGEQADHEEAGQSLDAGFEQRLREQVRRHGVSAASLFHLAWAMVLGRTCGRDDVLFGTVLLGRLQAGAGADRALGMFINTLPLRLELAGLNVVDGLRQVQERLSALLAHEQAPLSLAQRCSAVAPPTPLFNALLNYRHNVEADAQALLQDLPAGVQLLASEEVVSYPLMLAVDDLEPGLRLGLRAPRRIGAQRLLDYLQCTLQSLLLALEQAPATFLHSLSILPETERTQLLSAYNATESDYPRQLTLHALFEAQVRRTPEAIAVQAGERRLSYAELNRQANQLAHHLRELGVGPDVRVGLCVQRSPELLVGLLGILKAGGAYVPLDPDYPAERLHFLVQDSQPLAVLVHQPTHGLLADLALPLLDFDASPWQHQPQHDPQVPDLEVSHLAYVIYTSGSTGTPKGVMVEHRGLGNLMHWGSQLCPQSAGGTLLQKAPFSFDGSVWELFWPLVTGMRLLLARPGGHRDPDYLAHLVVEQQVTMIKFVPAMLLQFLQLEESSQCQSLTDVFCGGGELTEAIARLLRQRLPRARLHNVYGPTEATVDSTAWTLEPDAPIPPVQLPIGRAITNTRLYVLDAHDQPVPRGVSGQLHIGGVGVARGYLGLAQLQAERFIASPFVAGDRLYRSGDLVRYAEDGNLEFLGRNDFQVKLRGLRLEPGEIEARLAEHPAVREVAVLLRGERLVAYYSLHPGATEPGIETLRAHVLERLPDYMVPAAYVRLDALPLSGNGKLDRKALPEPGADAVLAREFVAPEGELETTLARLWAEVLQVERVGRHDHFFELGGHSLLAVSLVARMRQEGLHADARLLFSQPTLAALAANTRSQLQQVDIPATTIPQLKRQRRL</sequence>
<dbReference type="InterPro" id="IPR000873">
    <property type="entry name" value="AMP-dep_synth/lig_dom"/>
</dbReference>
<evidence type="ECO:0000256" key="4">
    <source>
        <dbReference type="ARBA" id="ARBA00022553"/>
    </source>
</evidence>
<dbReference type="Gene3D" id="2.30.38.10">
    <property type="entry name" value="Luciferase, Domain 3"/>
    <property type="match status" value="2"/>
</dbReference>
<protein>
    <submittedName>
        <fullName evidence="6">Amino acid adenylation domain-containing protein</fullName>
    </submittedName>
</protein>
<dbReference type="InterPro" id="IPR023213">
    <property type="entry name" value="CAT-like_dom_sf"/>
</dbReference>
<dbReference type="EMBL" id="WHUV01000001">
    <property type="protein sequence ID" value="MQA53452.1"/>
    <property type="molecule type" value="Genomic_DNA"/>
</dbReference>
<dbReference type="InterPro" id="IPR045851">
    <property type="entry name" value="AMP-bd_C_sf"/>
</dbReference>
<dbReference type="NCBIfam" id="TIGR01733">
    <property type="entry name" value="AA-adenyl-dom"/>
    <property type="match status" value="2"/>
</dbReference>
<dbReference type="PROSITE" id="PS00012">
    <property type="entry name" value="PHOSPHOPANTETHEINE"/>
    <property type="match status" value="1"/>
</dbReference>